<organism evidence="8 9">
    <name type="scientific">Melghirimyces algeriensis</name>
    <dbReference type="NCBI Taxonomy" id="910412"/>
    <lineage>
        <taxon>Bacteria</taxon>
        <taxon>Bacillati</taxon>
        <taxon>Bacillota</taxon>
        <taxon>Bacilli</taxon>
        <taxon>Bacillales</taxon>
        <taxon>Thermoactinomycetaceae</taxon>
        <taxon>Melghirimyces</taxon>
    </lineage>
</organism>
<keyword evidence="6 7" id="KW-0472">Membrane</keyword>
<name>A0A521FIU9_9BACL</name>
<dbReference type="OrthoDB" id="9776324at2"/>
<gene>
    <name evidence="8" type="ORF">SAMN06264849_1206</name>
</gene>
<dbReference type="InterPro" id="IPR052031">
    <property type="entry name" value="Membrane_Transporter-Flippase"/>
</dbReference>
<dbReference type="PIRSF" id="PIRSF006603">
    <property type="entry name" value="DinF"/>
    <property type="match status" value="1"/>
</dbReference>
<evidence type="ECO:0000256" key="5">
    <source>
        <dbReference type="ARBA" id="ARBA00022989"/>
    </source>
</evidence>
<reference evidence="8 9" key="1">
    <citation type="submission" date="2017-05" db="EMBL/GenBank/DDBJ databases">
        <authorList>
            <person name="Varghese N."/>
            <person name="Submissions S."/>
        </authorList>
    </citation>
    <scope>NUCLEOTIDE SEQUENCE [LARGE SCALE GENOMIC DNA]</scope>
    <source>
        <strain evidence="8 9">DSM 45474</strain>
    </source>
</reference>
<keyword evidence="5 7" id="KW-1133">Transmembrane helix</keyword>
<feature type="transmembrane region" description="Helical" evidence="7">
    <location>
        <begin position="127"/>
        <end position="148"/>
    </location>
</feature>
<evidence type="ECO:0000256" key="6">
    <source>
        <dbReference type="ARBA" id="ARBA00023136"/>
    </source>
</evidence>
<feature type="transmembrane region" description="Helical" evidence="7">
    <location>
        <begin position="381"/>
        <end position="404"/>
    </location>
</feature>
<comment type="subcellular location">
    <subcellularLocation>
        <location evidence="1">Cell membrane</location>
        <topology evidence="1">Multi-pass membrane protein</topology>
    </subcellularLocation>
</comment>
<protein>
    <submittedName>
        <fullName evidence="8">Putative efflux protein, MATE family</fullName>
    </submittedName>
</protein>
<feature type="transmembrane region" description="Helical" evidence="7">
    <location>
        <begin position="269"/>
        <end position="293"/>
    </location>
</feature>
<keyword evidence="2" id="KW-0813">Transport</keyword>
<evidence type="ECO:0000313" key="8">
    <source>
        <dbReference type="EMBL" id="SMO95531.1"/>
    </source>
</evidence>
<dbReference type="InterPro" id="IPR048279">
    <property type="entry name" value="MdtK-like"/>
</dbReference>
<feature type="transmembrane region" description="Helical" evidence="7">
    <location>
        <begin position="230"/>
        <end position="257"/>
    </location>
</feature>
<dbReference type="GO" id="GO:0042910">
    <property type="term" value="F:xenobiotic transmembrane transporter activity"/>
    <property type="evidence" value="ECO:0007669"/>
    <property type="project" value="InterPro"/>
</dbReference>
<evidence type="ECO:0000256" key="4">
    <source>
        <dbReference type="ARBA" id="ARBA00022692"/>
    </source>
</evidence>
<evidence type="ECO:0000256" key="1">
    <source>
        <dbReference type="ARBA" id="ARBA00004651"/>
    </source>
</evidence>
<dbReference type="Pfam" id="PF01554">
    <property type="entry name" value="MatE"/>
    <property type="match status" value="2"/>
</dbReference>
<feature type="transmembrane region" description="Helical" evidence="7">
    <location>
        <begin position="155"/>
        <end position="176"/>
    </location>
</feature>
<dbReference type="GO" id="GO:0005886">
    <property type="term" value="C:plasma membrane"/>
    <property type="evidence" value="ECO:0007669"/>
    <property type="project" value="UniProtKB-SubCell"/>
</dbReference>
<feature type="transmembrane region" description="Helical" evidence="7">
    <location>
        <begin position="38"/>
        <end position="64"/>
    </location>
</feature>
<dbReference type="PANTHER" id="PTHR43549">
    <property type="entry name" value="MULTIDRUG RESISTANCE PROTEIN YPNP-RELATED"/>
    <property type="match status" value="1"/>
</dbReference>
<accession>A0A521FIU9</accession>
<evidence type="ECO:0000256" key="3">
    <source>
        <dbReference type="ARBA" id="ARBA00022475"/>
    </source>
</evidence>
<feature type="transmembrane region" description="Helical" evidence="7">
    <location>
        <begin position="314"/>
        <end position="332"/>
    </location>
</feature>
<feature type="transmembrane region" description="Helical" evidence="7">
    <location>
        <begin position="12"/>
        <end position="32"/>
    </location>
</feature>
<feature type="transmembrane region" description="Helical" evidence="7">
    <location>
        <begin position="352"/>
        <end position="369"/>
    </location>
</feature>
<evidence type="ECO:0000256" key="2">
    <source>
        <dbReference type="ARBA" id="ARBA00022448"/>
    </source>
</evidence>
<dbReference type="AlphaFoldDB" id="A0A521FIU9"/>
<dbReference type="PANTHER" id="PTHR43549:SF2">
    <property type="entry name" value="MULTIDRUG RESISTANCE PROTEIN NORM-RELATED"/>
    <property type="match status" value="1"/>
</dbReference>
<proteinExistence type="predicted"/>
<dbReference type="Proteomes" id="UP000315636">
    <property type="component" value="Unassembled WGS sequence"/>
</dbReference>
<sequence>MKKRIIQLAFPIFIESALVMVDGLIHIIWVGQLLGGTAVATVGACFPIILAMSAVANGAARVTSTPMLRRFQAKKKRDDAVQKQMNVSWSFAIFTVMFVTVGVYLTAPWVLTILGTPEGIMEMATGYLRIMALGFTIMYFSFLITSLLRDVGYTFARMLFIAIATAGNLVLVPMWITGMGPFPKLGLYGAVFASFIVSVLAIIVSLGYLLRHYKGLLMRPTQLRWDRNILASLLPLSMPVFIQQFLLALGYTCIIIFVNPFGSDATAAFYVISRIDSIVALPAMAVMIAMTILMKQSVQGKKLKKIKSLFRWGLLINFPFTFLIALSCFLFPDWMIKIFVTNPSIVAIGVDYLQIISFGYLLFTLLYACNGIINGAGKGGVTLVFSLSSLIVIRVPVAAILTQMGFKVTGVWFAVLASFIALAACSWFYYLSGVWKKKWEVKEMKVQGTMPT</sequence>
<keyword evidence="3" id="KW-1003">Cell membrane</keyword>
<keyword evidence="4 7" id="KW-0812">Transmembrane</keyword>
<feature type="transmembrane region" description="Helical" evidence="7">
    <location>
        <begin position="410"/>
        <end position="430"/>
    </location>
</feature>
<dbReference type="RefSeq" id="WP_142506870.1">
    <property type="nucleotide sequence ID" value="NZ_FXTI01000020.1"/>
</dbReference>
<feature type="transmembrane region" description="Helical" evidence="7">
    <location>
        <begin position="188"/>
        <end position="210"/>
    </location>
</feature>
<dbReference type="InterPro" id="IPR002528">
    <property type="entry name" value="MATE_fam"/>
</dbReference>
<dbReference type="GO" id="GO:0015297">
    <property type="term" value="F:antiporter activity"/>
    <property type="evidence" value="ECO:0007669"/>
    <property type="project" value="InterPro"/>
</dbReference>
<dbReference type="NCBIfam" id="TIGR00797">
    <property type="entry name" value="matE"/>
    <property type="match status" value="1"/>
</dbReference>
<keyword evidence="9" id="KW-1185">Reference proteome</keyword>
<evidence type="ECO:0000313" key="9">
    <source>
        <dbReference type="Proteomes" id="UP000315636"/>
    </source>
</evidence>
<feature type="transmembrane region" description="Helical" evidence="7">
    <location>
        <begin position="85"/>
        <end position="107"/>
    </location>
</feature>
<evidence type="ECO:0000256" key="7">
    <source>
        <dbReference type="SAM" id="Phobius"/>
    </source>
</evidence>
<dbReference type="EMBL" id="FXTI01000020">
    <property type="protein sequence ID" value="SMO95531.1"/>
    <property type="molecule type" value="Genomic_DNA"/>
</dbReference>